<feature type="region of interest" description="Disordered" evidence="7">
    <location>
        <begin position="763"/>
        <end position="962"/>
    </location>
</feature>
<feature type="transmembrane region" description="Helical" evidence="8">
    <location>
        <begin position="21"/>
        <end position="39"/>
    </location>
</feature>
<keyword evidence="9" id="KW-1185">Reference proteome</keyword>
<accession>A0ABM0GX45</accession>
<evidence type="ECO:0000256" key="5">
    <source>
        <dbReference type="ARBA" id="ARBA00047273"/>
    </source>
</evidence>
<evidence type="ECO:0000256" key="3">
    <source>
        <dbReference type="ARBA" id="ARBA00023253"/>
    </source>
</evidence>
<evidence type="ECO:0000313" key="9">
    <source>
        <dbReference type="Proteomes" id="UP000694865"/>
    </source>
</evidence>
<evidence type="ECO:0000256" key="4">
    <source>
        <dbReference type="ARBA" id="ARBA00023277"/>
    </source>
</evidence>
<evidence type="ECO:0000256" key="6">
    <source>
        <dbReference type="ARBA" id="ARBA00048647"/>
    </source>
</evidence>
<feature type="compositionally biased region" description="Low complexity" evidence="7">
    <location>
        <begin position="926"/>
        <end position="945"/>
    </location>
</feature>
<feature type="compositionally biased region" description="Gly residues" evidence="7">
    <location>
        <begin position="946"/>
        <end position="962"/>
    </location>
</feature>
<organism evidence="9 10">
    <name type="scientific">Saccoglossus kowalevskii</name>
    <name type="common">Acorn worm</name>
    <dbReference type="NCBI Taxonomy" id="10224"/>
    <lineage>
        <taxon>Eukaryota</taxon>
        <taxon>Metazoa</taxon>
        <taxon>Hemichordata</taxon>
        <taxon>Enteropneusta</taxon>
        <taxon>Harrimaniidae</taxon>
        <taxon>Saccoglossus</taxon>
    </lineage>
</organism>
<keyword evidence="8" id="KW-1133">Transmembrane helix</keyword>
<feature type="compositionally biased region" description="Polar residues" evidence="7">
    <location>
        <begin position="883"/>
        <end position="900"/>
    </location>
</feature>
<feature type="compositionally biased region" description="Polar residues" evidence="7">
    <location>
        <begin position="825"/>
        <end position="843"/>
    </location>
</feature>
<gene>
    <name evidence="10" type="primary">LOC100371638</name>
</gene>
<keyword evidence="3" id="KW-0294">Fucose metabolism</keyword>
<evidence type="ECO:0000256" key="2">
    <source>
        <dbReference type="ARBA" id="ARBA00022679"/>
    </source>
</evidence>
<keyword evidence="8" id="KW-0472">Membrane</keyword>
<keyword evidence="2" id="KW-0808">Transferase</keyword>
<feature type="compositionally biased region" description="Gly residues" evidence="7">
    <location>
        <begin position="766"/>
        <end position="784"/>
    </location>
</feature>
<protein>
    <recommendedName>
        <fullName evidence="1">peptide-O-fucosyltransferase</fullName>
        <ecNumber evidence="1">2.4.1.221</ecNumber>
    </recommendedName>
</protein>
<dbReference type="Proteomes" id="UP000694865">
    <property type="component" value="Unplaced"/>
</dbReference>
<feature type="compositionally biased region" description="Polar residues" evidence="7">
    <location>
        <begin position="907"/>
        <end position="919"/>
    </location>
</feature>
<dbReference type="Gene3D" id="3.40.50.11350">
    <property type="match status" value="1"/>
</dbReference>
<feature type="compositionally biased region" description="Basic and acidic residues" evidence="7">
    <location>
        <begin position="857"/>
        <end position="869"/>
    </location>
</feature>
<comment type="catalytic activity">
    <reaction evidence="6">
        <text>L-seryl-[protein] + GDP-beta-L-fucose = 3-O-(alpha-L-fucosyl)-L-seryl-[protein] + GDP + H(+)</text>
        <dbReference type="Rhea" id="RHEA:63644"/>
        <dbReference type="Rhea" id="RHEA-COMP:9863"/>
        <dbReference type="Rhea" id="RHEA-COMP:17914"/>
        <dbReference type="ChEBI" id="CHEBI:15378"/>
        <dbReference type="ChEBI" id="CHEBI:29999"/>
        <dbReference type="ChEBI" id="CHEBI:57273"/>
        <dbReference type="ChEBI" id="CHEBI:58189"/>
        <dbReference type="ChEBI" id="CHEBI:189632"/>
        <dbReference type="EC" id="2.4.1.221"/>
    </reaction>
    <physiologicalReaction direction="left-to-right" evidence="6">
        <dbReference type="Rhea" id="RHEA:63645"/>
    </physiologicalReaction>
</comment>
<keyword evidence="8" id="KW-0812">Transmembrane</keyword>
<keyword evidence="4" id="KW-0119">Carbohydrate metabolism</keyword>
<evidence type="ECO:0000256" key="8">
    <source>
        <dbReference type="SAM" id="Phobius"/>
    </source>
</evidence>
<dbReference type="RefSeq" id="XP_002739279.1">
    <property type="nucleotide sequence ID" value="XM_002739233.2"/>
</dbReference>
<proteinExistence type="predicted"/>
<sequence length="962" mass="106814">MKSLVKLKLHCINIHKDTTRLLKFYLLIAMSGFLCVFLVKVHNNPSLIRSIDSLQFSSDSDEDKMWQMDLQEIMTDMGLKATTESPENLLDTGDNMMTFTFAAQFSTVVQDDDGPYMMTSKPSIPDTDIQKTPAPNDFVALTEDELETKGTEDDTFPPLIIADRSNAEEMAFDALRLSQGDRLQAGPLGDDQYDEFDLGADANAADMDFKPIRLDEWLTTPNPDKNKAPFHEEKYTTLSPAQALGGQAPFPALPQNVPLAYQPGGQAVPQAMPQSLGNQMNVPWVPQAVPQMNIPGVPQAVPQAVPQSLDSQMNVPVVPQAYSQSEAKADVPQAVPYDQPDSPVMPDLEIMYKPQIPIVVTEAPAPEILPKEYIMSKGQMVDVKEFRPRYLFPMFRLGVGGPNYQFNSLKTAIGFAIKHGRTLVISPFFPRHMINIADRRLFNETFDLVRLSNIVPIASVAQFKADCESTVGVVVHGPPVTKGKSSVTYDQVYETVRIRLGNIFGMKFPGKNFVPKTETESLNKIVDSDKAKCLGIYWPHNLGKLPAPVFNQDMLPRIDSHLKKIPSIQAMARVFIRLLFKGCQFMSVHWSLNEDVKKIWCEVMVPKEKRTACYTSPMPSHNISGILTSVMDKHQLDCAYAALSPDTMLGHMRDLSMSIKGIKTFNNIFELNTPYRLLLKSNEYLLSLVEQEISVRAKLFVGVSNSWWTYHVARERTAQGSETLYIHDFVLPSYLNMSSSASGPMVPRPLAPQVQIQAAKQIPNTGGQGQGGQGQGQSGGGGGGQEKKDGNTPWKPPTGQNQQSPWKKPEGQPQQQSPWKKPEGQPQQQSPWKPPAGQNQQSPWKKPADQNPQSPWKRPEGQDQGDKKPTGQNAGNPWKPPAGQNQGNAWKPQGQNQGSQWKPPAGQTGNNQWKPQNEGNKWKPPQNQASQWKPQNQQQNQAQKQWGGGPDGGGKGAGQQWW</sequence>
<dbReference type="GeneID" id="100371638"/>
<comment type="catalytic activity">
    <reaction evidence="5">
        <text>L-threonyl-[protein] + GDP-beta-L-fucose = 3-O-(alpha-L-fucosyl)-L-threonyl-[protein] + GDP + H(+)</text>
        <dbReference type="Rhea" id="RHEA:70491"/>
        <dbReference type="Rhea" id="RHEA-COMP:11060"/>
        <dbReference type="Rhea" id="RHEA-COMP:17915"/>
        <dbReference type="ChEBI" id="CHEBI:15378"/>
        <dbReference type="ChEBI" id="CHEBI:30013"/>
        <dbReference type="ChEBI" id="CHEBI:57273"/>
        <dbReference type="ChEBI" id="CHEBI:58189"/>
        <dbReference type="ChEBI" id="CHEBI:189631"/>
        <dbReference type="EC" id="2.4.1.221"/>
    </reaction>
    <physiologicalReaction direction="left-to-right" evidence="5">
        <dbReference type="Rhea" id="RHEA:70492"/>
    </physiologicalReaction>
</comment>
<evidence type="ECO:0000313" key="10">
    <source>
        <dbReference type="RefSeq" id="XP_002739279.1"/>
    </source>
</evidence>
<dbReference type="CDD" id="cd11296">
    <property type="entry name" value="O-FucT_like"/>
    <property type="match status" value="1"/>
</dbReference>
<evidence type="ECO:0000256" key="1">
    <source>
        <dbReference type="ARBA" id="ARBA00012196"/>
    </source>
</evidence>
<dbReference type="Pfam" id="PF10250">
    <property type="entry name" value="O-FucT"/>
    <property type="match status" value="1"/>
</dbReference>
<dbReference type="InterPro" id="IPR019378">
    <property type="entry name" value="GDP-Fuc_O-FucTrfase"/>
</dbReference>
<reference evidence="10" key="1">
    <citation type="submission" date="2025-08" db="UniProtKB">
        <authorList>
            <consortium name="RefSeq"/>
        </authorList>
    </citation>
    <scope>IDENTIFICATION</scope>
    <source>
        <tissue evidence="10">Testes</tissue>
    </source>
</reference>
<dbReference type="EC" id="2.4.1.221" evidence="1"/>
<evidence type="ECO:0000256" key="7">
    <source>
        <dbReference type="SAM" id="MobiDB-lite"/>
    </source>
</evidence>
<name>A0ABM0GX45_SACKO</name>